<dbReference type="PANTHER" id="PTHR24007">
    <property type="entry name" value="BRCA1-ASSOCIATED PROTEIN"/>
    <property type="match status" value="1"/>
</dbReference>
<gene>
    <name evidence="2" type="ORF">TR134896</name>
</gene>
<evidence type="ECO:0000259" key="1">
    <source>
        <dbReference type="Pfam" id="PF07576"/>
    </source>
</evidence>
<dbReference type="GO" id="GO:0007265">
    <property type="term" value="P:Ras protein signal transduction"/>
    <property type="evidence" value="ECO:0007669"/>
    <property type="project" value="TreeGrafter"/>
</dbReference>
<organism evidence="2">
    <name type="scientific">Schistocephalus solidus</name>
    <name type="common">Tapeworm</name>
    <dbReference type="NCBI Taxonomy" id="70667"/>
    <lineage>
        <taxon>Eukaryota</taxon>
        <taxon>Metazoa</taxon>
        <taxon>Spiralia</taxon>
        <taxon>Lophotrochozoa</taxon>
        <taxon>Platyhelminthes</taxon>
        <taxon>Cestoda</taxon>
        <taxon>Eucestoda</taxon>
        <taxon>Diphyllobothriidea</taxon>
        <taxon>Diphyllobothriidae</taxon>
        <taxon>Schistocephalus</taxon>
    </lineage>
</organism>
<accession>A0A0X3PWK6</accession>
<feature type="domain" description="BRCA1-associated 2/ETP1 RRM" evidence="1">
    <location>
        <begin position="114"/>
        <end position="201"/>
    </location>
</feature>
<dbReference type="AlphaFoldDB" id="A0A0X3PWK6"/>
<sequence>MLTSNVHSISILINEKVPNLSEKITFSAPGFIALCSETKFSSDSPVLLSPGKRVFANLKIITYNFIAANEMPGTSKKPNKISFVSGNPTVEKTEGIIHLFKTKNKKETTAGCQTSSMLCMLGIPSNITVKDLLNFCAPMRRGILELKIVKGSHVGRYMALLNFENQEYADQFYEALNGVAYNSLEPDICQLAYISHVEAIHSSLGGTFPLRGLVELPSCPVCLEKLVGFRFVNPSVIFHRTNRFKVFSQPFFAITISMTNVSLKLRKPHAPFVGTYSPPRWLLTANALTVNSARTSGSV</sequence>
<dbReference type="PANTHER" id="PTHR24007:SF7">
    <property type="entry name" value="BRCA1-ASSOCIATED PROTEIN"/>
    <property type="match status" value="1"/>
</dbReference>
<protein>
    <recommendedName>
        <fullName evidence="1">BRCA1-associated 2/ETP1 RRM domain-containing protein</fullName>
    </recommendedName>
</protein>
<dbReference type="InterPro" id="IPR035979">
    <property type="entry name" value="RBD_domain_sf"/>
</dbReference>
<dbReference type="InterPro" id="IPR011422">
    <property type="entry name" value="BRAP2/ETP1_RRM"/>
</dbReference>
<dbReference type="SUPFAM" id="SSF54928">
    <property type="entry name" value="RNA-binding domain, RBD"/>
    <property type="match status" value="1"/>
</dbReference>
<proteinExistence type="predicted"/>
<dbReference type="Pfam" id="PF07576">
    <property type="entry name" value="BRAP2"/>
    <property type="match status" value="1"/>
</dbReference>
<dbReference type="EMBL" id="GEEE01010263">
    <property type="protein sequence ID" value="JAP52962.1"/>
    <property type="molecule type" value="Transcribed_RNA"/>
</dbReference>
<name>A0A0X3PWK6_SCHSO</name>
<reference evidence="2" key="1">
    <citation type="submission" date="2016-01" db="EMBL/GenBank/DDBJ databases">
        <title>Reference transcriptome for the parasite Schistocephalus solidus: insights into the molecular evolution of parasitism.</title>
        <authorList>
            <person name="Hebert F.O."/>
            <person name="Grambauer S."/>
            <person name="Barber I."/>
            <person name="Landry C.R."/>
            <person name="Aubin-Horth N."/>
        </authorList>
    </citation>
    <scope>NUCLEOTIDE SEQUENCE</scope>
</reference>
<dbReference type="GO" id="GO:0003676">
    <property type="term" value="F:nucleic acid binding"/>
    <property type="evidence" value="ECO:0007669"/>
    <property type="project" value="InterPro"/>
</dbReference>
<dbReference type="GO" id="GO:0005737">
    <property type="term" value="C:cytoplasm"/>
    <property type="evidence" value="ECO:0007669"/>
    <property type="project" value="TreeGrafter"/>
</dbReference>
<dbReference type="GO" id="GO:0016567">
    <property type="term" value="P:protein ubiquitination"/>
    <property type="evidence" value="ECO:0007669"/>
    <property type="project" value="TreeGrafter"/>
</dbReference>
<evidence type="ECO:0000313" key="2">
    <source>
        <dbReference type="EMBL" id="JAP52962.1"/>
    </source>
</evidence>
<dbReference type="GO" id="GO:0061630">
    <property type="term" value="F:ubiquitin protein ligase activity"/>
    <property type="evidence" value="ECO:0007669"/>
    <property type="project" value="TreeGrafter"/>
</dbReference>